<gene>
    <name evidence="2" type="primary">Rep</name>
</gene>
<evidence type="ECO:0000313" key="2">
    <source>
        <dbReference type="EMBL" id="AUM61675.1"/>
    </source>
</evidence>
<proteinExistence type="predicted"/>
<protein>
    <submittedName>
        <fullName evidence="2">Rep</fullName>
    </submittedName>
</protein>
<feature type="region of interest" description="Disordered" evidence="1">
    <location>
        <begin position="54"/>
        <end position="77"/>
    </location>
</feature>
<sequence>MADRSARRITGTTSPTENRLVLRHHWRSRQDRVRPLRTCETTSRYFPQRRIVQGRVIPSPKGQERPEDCPREPSPVGGRKSVIWNVGVGERWLGAIREIRGRHQALRAASCGGLRQLDARYKRLVTGPLGHKGTPRPSKDFVDSTDDKENTHPDSYIFTAQELSEWTREIHQMWDDYESLD</sequence>
<feature type="compositionally biased region" description="Basic and acidic residues" evidence="1">
    <location>
        <begin position="137"/>
        <end position="152"/>
    </location>
</feature>
<feature type="compositionally biased region" description="Basic and acidic residues" evidence="1">
    <location>
        <begin position="62"/>
        <end position="71"/>
    </location>
</feature>
<organism evidence="2">
    <name type="scientific">uncultured virus</name>
    <dbReference type="NCBI Taxonomy" id="340016"/>
    <lineage>
        <taxon>Viruses</taxon>
        <taxon>environmental samples</taxon>
    </lineage>
</organism>
<name>A0A2K9LUC2_9VIRU</name>
<feature type="region of interest" description="Disordered" evidence="1">
    <location>
        <begin position="126"/>
        <end position="153"/>
    </location>
</feature>
<dbReference type="EMBL" id="KY487801">
    <property type="protein sequence ID" value="AUM61675.1"/>
    <property type="molecule type" value="Genomic_DNA"/>
</dbReference>
<evidence type="ECO:0000256" key="1">
    <source>
        <dbReference type="SAM" id="MobiDB-lite"/>
    </source>
</evidence>
<reference evidence="2" key="1">
    <citation type="submission" date="2017-01" db="EMBL/GenBank/DDBJ databases">
        <title>High-throughput sequencing uncovers low homogeneity in the biogeography of single-stranded DNA viruses.</title>
        <authorList>
            <person name="Pearson V.M."/>
            <person name="Rokyta D.R."/>
        </authorList>
    </citation>
    <scope>NUCLEOTIDE SEQUENCE</scope>
</reference>
<accession>A0A2K9LUC2</accession>